<dbReference type="RefSeq" id="XP_022457475.1">
    <property type="nucleotide sequence ID" value="XM_022603611.1"/>
</dbReference>
<protein>
    <recommendedName>
        <fullName evidence="3">Methyltransferase type 11 domain-containing protein</fullName>
    </recommendedName>
</protein>
<feature type="domain" description="Methyltransferase type 11" evidence="3">
    <location>
        <begin position="57"/>
        <end position="149"/>
    </location>
</feature>
<dbReference type="GO" id="GO:0000049">
    <property type="term" value="F:tRNA binding"/>
    <property type="evidence" value="ECO:0007669"/>
    <property type="project" value="TreeGrafter"/>
</dbReference>
<dbReference type="GO" id="GO:0030488">
    <property type="term" value="P:tRNA methylation"/>
    <property type="evidence" value="ECO:0007669"/>
    <property type="project" value="TreeGrafter"/>
</dbReference>
<dbReference type="CDD" id="cd02440">
    <property type="entry name" value="AdoMet_MTases"/>
    <property type="match status" value="1"/>
</dbReference>
<organism evidence="4 5">
    <name type="scientific">Kuraishia capsulata CBS 1993</name>
    <dbReference type="NCBI Taxonomy" id="1382522"/>
    <lineage>
        <taxon>Eukaryota</taxon>
        <taxon>Fungi</taxon>
        <taxon>Dikarya</taxon>
        <taxon>Ascomycota</taxon>
        <taxon>Saccharomycotina</taxon>
        <taxon>Pichiomycetes</taxon>
        <taxon>Pichiales</taxon>
        <taxon>Pichiaceae</taxon>
        <taxon>Kuraishia</taxon>
    </lineage>
</organism>
<reference evidence="4" key="2">
    <citation type="submission" date="2014-02" db="EMBL/GenBank/DDBJ databases">
        <title>Complete DNA sequence of /Kuraishia capsulata/ illustrates novel genomic features among budding yeasts (/Saccharomycotina/).</title>
        <authorList>
            <person name="Morales L."/>
            <person name="Noel B."/>
            <person name="Porcel B."/>
            <person name="Marcet-Houben M."/>
            <person name="Hullo M-F."/>
            <person name="Sacerdot C."/>
            <person name="Tekaia F."/>
            <person name="Leh-Louis V."/>
            <person name="Despons L."/>
            <person name="Khanna V."/>
            <person name="Aury J-M."/>
            <person name="Barbe V."/>
            <person name="Couloux A."/>
            <person name="Labadie K."/>
            <person name="Pelletier E."/>
            <person name="Souciet J-L."/>
            <person name="Boekhout T."/>
            <person name="Gabaldon T."/>
            <person name="Wincker P."/>
            <person name="Dujon B."/>
        </authorList>
    </citation>
    <scope>NUCLEOTIDE SEQUENCE</scope>
    <source>
        <strain evidence="4">CBS 1993</strain>
    </source>
</reference>
<dbReference type="PANTHER" id="PTHR13069">
    <property type="entry name" value="ALKYLATED DNA REPAIR PROTEIN ALKB HOMOLOG 8"/>
    <property type="match status" value="1"/>
</dbReference>
<dbReference type="InterPro" id="IPR013216">
    <property type="entry name" value="Methyltransf_11"/>
</dbReference>
<dbReference type="GO" id="GO:0008757">
    <property type="term" value="F:S-adenosylmethionine-dependent methyltransferase activity"/>
    <property type="evidence" value="ECO:0007669"/>
    <property type="project" value="InterPro"/>
</dbReference>
<dbReference type="STRING" id="1382522.W6MHZ5"/>
<dbReference type="InterPro" id="IPR029063">
    <property type="entry name" value="SAM-dependent_MTases_sf"/>
</dbReference>
<evidence type="ECO:0000313" key="5">
    <source>
        <dbReference type="Proteomes" id="UP000019384"/>
    </source>
</evidence>
<reference evidence="4" key="1">
    <citation type="submission" date="2013-12" db="EMBL/GenBank/DDBJ databases">
        <authorList>
            <person name="Genoscope - CEA"/>
        </authorList>
    </citation>
    <scope>NUCLEOTIDE SEQUENCE</scope>
    <source>
        <strain evidence="4">CBS 1993</strain>
    </source>
</reference>
<dbReference type="Pfam" id="PF08241">
    <property type="entry name" value="Methyltransf_11"/>
    <property type="match status" value="1"/>
</dbReference>
<name>W6MHZ5_9ASCO</name>
<gene>
    <name evidence="4" type="ORF">KUCA_T00001433001</name>
</gene>
<dbReference type="AlphaFoldDB" id="W6MHZ5"/>
<keyword evidence="1" id="KW-0489">Methyltransferase</keyword>
<dbReference type="GO" id="GO:0106335">
    <property type="term" value="F:tRNA (5-carboxymethyluridine(34)-5-O)-methyltransferase activity"/>
    <property type="evidence" value="ECO:0007669"/>
    <property type="project" value="TreeGrafter"/>
</dbReference>
<dbReference type="GO" id="GO:0005634">
    <property type="term" value="C:nucleus"/>
    <property type="evidence" value="ECO:0007669"/>
    <property type="project" value="TreeGrafter"/>
</dbReference>
<evidence type="ECO:0000259" key="3">
    <source>
        <dbReference type="Pfam" id="PF08241"/>
    </source>
</evidence>
<dbReference type="SUPFAM" id="SSF53335">
    <property type="entry name" value="S-adenosyl-L-methionine-dependent methyltransferases"/>
    <property type="match status" value="1"/>
</dbReference>
<dbReference type="HOGENOM" id="CLU_029501_2_0_1"/>
<accession>W6MHZ5</accession>
<dbReference type="GO" id="GO:0002098">
    <property type="term" value="P:tRNA wobble uridine modification"/>
    <property type="evidence" value="ECO:0007669"/>
    <property type="project" value="TreeGrafter"/>
</dbReference>
<dbReference type="PANTHER" id="PTHR13069:SF21">
    <property type="entry name" value="ALKYLATED DNA REPAIR PROTEIN ALKB HOMOLOG 8"/>
    <property type="match status" value="1"/>
</dbReference>
<dbReference type="InterPro" id="IPR051422">
    <property type="entry name" value="AlkB_tRNA_MeTrf/Diox"/>
</dbReference>
<dbReference type="Proteomes" id="UP000019384">
    <property type="component" value="Unassembled WGS sequence"/>
</dbReference>
<dbReference type="GeneID" id="34518863"/>
<sequence length="226" mass="25995">MSLQDFHNITDPREQEKEYVHEVYDEIASHFSQTRYKPWPIVDSFLKSRPDHSIGSDVGCGNGKYIGLNPKLTIFGSDFSGELIRFAEQRCLASDDVLVSDGLNLPHEDSRFDFVISIAVVHHFSTPDRRVEAVRELLRVLRTGGEVLIYCWALEQASSRRGWTDGMEQDVLVPWVTRVDGEEVTKHRYYHLYREGELVKDVGLAGGEVVDHGYERDNWWVIAQKK</sequence>
<evidence type="ECO:0000256" key="1">
    <source>
        <dbReference type="ARBA" id="ARBA00022603"/>
    </source>
</evidence>
<keyword evidence="5" id="KW-1185">Reference proteome</keyword>
<evidence type="ECO:0000313" key="4">
    <source>
        <dbReference type="EMBL" id="CDK25463.1"/>
    </source>
</evidence>
<dbReference type="GO" id="GO:0005737">
    <property type="term" value="C:cytoplasm"/>
    <property type="evidence" value="ECO:0007669"/>
    <property type="project" value="TreeGrafter"/>
</dbReference>
<dbReference type="EMBL" id="HG793126">
    <property type="protein sequence ID" value="CDK25463.1"/>
    <property type="molecule type" value="Genomic_DNA"/>
</dbReference>
<dbReference type="Gene3D" id="3.40.50.150">
    <property type="entry name" value="Vaccinia Virus protein VP39"/>
    <property type="match status" value="1"/>
</dbReference>
<dbReference type="OrthoDB" id="271595at2759"/>
<keyword evidence="2" id="KW-0808">Transferase</keyword>
<proteinExistence type="predicted"/>
<evidence type="ECO:0000256" key="2">
    <source>
        <dbReference type="ARBA" id="ARBA00022679"/>
    </source>
</evidence>